<dbReference type="PANTHER" id="PTHR24082">
    <property type="entry name" value="NUCLEAR HORMONE RECEPTOR"/>
    <property type="match status" value="1"/>
</dbReference>
<sequence length="104" mass="11881">MEAKKGFGAFCRRSMKRNAMFTCPFSGQCHITKDNRRHCQACRLKRCLDIGMMKECECAREGWSVPLSFPAHLRVDKNEDFSPNCCSSSLRKQALLDLLPQIPP</sequence>
<dbReference type="GO" id="GO:0008270">
    <property type="term" value="F:zinc ion binding"/>
    <property type="evidence" value="ECO:0007669"/>
    <property type="project" value="UniProtKB-KW"/>
</dbReference>
<reference evidence="10" key="2">
    <citation type="submission" date="2025-09" db="UniProtKB">
        <authorList>
            <consortium name="Ensembl"/>
        </authorList>
    </citation>
    <scope>IDENTIFICATION</scope>
</reference>
<evidence type="ECO:0000256" key="3">
    <source>
        <dbReference type="ARBA" id="ARBA00022833"/>
    </source>
</evidence>
<accession>A0A8C9MS56</accession>
<name>A0A8C9MS56_SERCA</name>
<evidence type="ECO:0000313" key="10">
    <source>
        <dbReference type="Ensembl" id="ENSSCAP00000007430.1"/>
    </source>
</evidence>
<keyword evidence="2" id="KW-0863">Zinc-finger</keyword>
<dbReference type="Proteomes" id="UP000694409">
    <property type="component" value="Unassembled WGS sequence"/>
</dbReference>
<evidence type="ECO:0000256" key="5">
    <source>
        <dbReference type="ARBA" id="ARBA00023125"/>
    </source>
</evidence>
<keyword evidence="5" id="KW-0238">DNA-binding</keyword>
<organism evidence="10 11">
    <name type="scientific">Serinus canaria</name>
    <name type="common">Island canary</name>
    <name type="synonym">Fringilla canaria</name>
    <dbReference type="NCBI Taxonomy" id="9135"/>
    <lineage>
        <taxon>Eukaryota</taxon>
        <taxon>Metazoa</taxon>
        <taxon>Chordata</taxon>
        <taxon>Craniata</taxon>
        <taxon>Vertebrata</taxon>
        <taxon>Euteleostomi</taxon>
        <taxon>Archelosauria</taxon>
        <taxon>Archosauria</taxon>
        <taxon>Dinosauria</taxon>
        <taxon>Saurischia</taxon>
        <taxon>Theropoda</taxon>
        <taxon>Coelurosauria</taxon>
        <taxon>Aves</taxon>
        <taxon>Neognathae</taxon>
        <taxon>Neoaves</taxon>
        <taxon>Telluraves</taxon>
        <taxon>Australaves</taxon>
        <taxon>Passeriformes</taxon>
        <taxon>Passeroidea</taxon>
        <taxon>Fringillidae</taxon>
        <taxon>Carduelinae</taxon>
        <taxon>Serinus</taxon>
    </lineage>
</organism>
<evidence type="ECO:0000256" key="6">
    <source>
        <dbReference type="ARBA" id="ARBA00023163"/>
    </source>
</evidence>
<dbReference type="GeneTree" id="ENSGT00940000155473"/>
<evidence type="ECO:0000256" key="1">
    <source>
        <dbReference type="ARBA" id="ARBA00022723"/>
    </source>
</evidence>
<evidence type="ECO:0000256" key="4">
    <source>
        <dbReference type="ARBA" id="ARBA00023015"/>
    </source>
</evidence>
<dbReference type="InterPro" id="IPR001628">
    <property type="entry name" value="Znf_hrmn_rcpt"/>
</dbReference>
<dbReference type="GO" id="GO:0030154">
    <property type="term" value="P:cell differentiation"/>
    <property type="evidence" value="ECO:0007669"/>
    <property type="project" value="TreeGrafter"/>
</dbReference>
<reference evidence="10" key="1">
    <citation type="submission" date="2025-08" db="UniProtKB">
        <authorList>
            <consortium name="Ensembl"/>
        </authorList>
    </citation>
    <scope>IDENTIFICATION</scope>
</reference>
<evidence type="ECO:0000313" key="11">
    <source>
        <dbReference type="Proteomes" id="UP000694409"/>
    </source>
</evidence>
<dbReference type="SUPFAM" id="SSF57716">
    <property type="entry name" value="Glucocorticoid receptor-like (DNA-binding domain)"/>
    <property type="match status" value="1"/>
</dbReference>
<dbReference type="PROSITE" id="PS51030">
    <property type="entry name" value="NUCLEAR_REC_DBD_2"/>
    <property type="match status" value="1"/>
</dbReference>
<keyword evidence="8" id="KW-0539">Nucleus</keyword>
<keyword evidence="11" id="KW-1185">Reference proteome</keyword>
<dbReference type="Ensembl" id="ENSSCAT00000008431.1">
    <property type="protein sequence ID" value="ENSSCAP00000007430.1"/>
    <property type="gene ID" value="ENSSCAG00000005742.1"/>
</dbReference>
<evidence type="ECO:0000256" key="8">
    <source>
        <dbReference type="ARBA" id="ARBA00023242"/>
    </source>
</evidence>
<proteinExistence type="predicted"/>
<dbReference type="Pfam" id="PF00105">
    <property type="entry name" value="zf-C4"/>
    <property type="match status" value="1"/>
</dbReference>
<dbReference type="GO" id="GO:0004879">
    <property type="term" value="F:nuclear receptor activity"/>
    <property type="evidence" value="ECO:0007669"/>
    <property type="project" value="TreeGrafter"/>
</dbReference>
<keyword evidence="4" id="KW-0805">Transcription regulation</keyword>
<keyword evidence="6" id="KW-0804">Transcription</keyword>
<evidence type="ECO:0000256" key="7">
    <source>
        <dbReference type="ARBA" id="ARBA00023170"/>
    </source>
</evidence>
<keyword evidence="3" id="KW-0862">Zinc</keyword>
<evidence type="ECO:0000259" key="9">
    <source>
        <dbReference type="PROSITE" id="PS51030"/>
    </source>
</evidence>
<dbReference type="GO" id="GO:0070644">
    <property type="term" value="F:vitamin D response element binding"/>
    <property type="evidence" value="ECO:0007669"/>
    <property type="project" value="TreeGrafter"/>
</dbReference>
<keyword evidence="1" id="KW-0479">Metal-binding</keyword>
<feature type="domain" description="Nuclear receptor" evidence="9">
    <location>
        <begin position="1"/>
        <end position="59"/>
    </location>
</feature>
<dbReference type="InterPro" id="IPR050234">
    <property type="entry name" value="Nuclear_hormone_rcpt_NR1"/>
</dbReference>
<dbReference type="PANTHER" id="PTHR24082:SF38">
    <property type="entry name" value="VITAMIN D3 RECEPTOR"/>
    <property type="match status" value="1"/>
</dbReference>
<dbReference type="AlphaFoldDB" id="A0A8C9MS56"/>
<dbReference type="GO" id="GO:0045944">
    <property type="term" value="P:positive regulation of transcription by RNA polymerase II"/>
    <property type="evidence" value="ECO:0007669"/>
    <property type="project" value="TreeGrafter"/>
</dbReference>
<dbReference type="GO" id="GO:0000122">
    <property type="term" value="P:negative regulation of transcription by RNA polymerase II"/>
    <property type="evidence" value="ECO:0007669"/>
    <property type="project" value="TreeGrafter"/>
</dbReference>
<dbReference type="SMART" id="SM00399">
    <property type="entry name" value="ZnF_C4"/>
    <property type="match status" value="1"/>
</dbReference>
<protein>
    <recommendedName>
        <fullName evidence="9">Nuclear receptor domain-containing protein</fullName>
    </recommendedName>
</protein>
<evidence type="ECO:0000256" key="2">
    <source>
        <dbReference type="ARBA" id="ARBA00022771"/>
    </source>
</evidence>
<dbReference type="InterPro" id="IPR013088">
    <property type="entry name" value="Znf_NHR/GATA"/>
</dbReference>
<dbReference type="Gene3D" id="3.30.50.10">
    <property type="entry name" value="Erythroid Transcription Factor GATA-1, subunit A"/>
    <property type="match status" value="1"/>
</dbReference>
<keyword evidence="7" id="KW-0675">Receptor</keyword>